<accession>A0A0C3CIW6</accession>
<name>A0A0C3CIW6_PILCF</name>
<organism evidence="4 5">
    <name type="scientific">Piloderma croceum (strain F 1598)</name>
    <dbReference type="NCBI Taxonomy" id="765440"/>
    <lineage>
        <taxon>Eukaryota</taxon>
        <taxon>Fungi</taxon>
        <taxon>Dikarya</taxon>
        <taxon>Basidiomycota</taxon>
        <taxon>Agaricomycotina</taxon>
        <taxon>Agaricomycetes</taxon>
        <taxon>Agaricomycetidae</taxon>
        <taxon>Atheliales</taxon>
        <taxon>Atheliaceae</taxon>
        <taxon>Piloderma</taxon>
    </lineage>
</organism>
<dbReference type="InParanoid" id="A0A0C3CIW6"/>
<evidence type="ECO:0000259" key="3">
    <source>
        <dbReference type="Pfam" id="PF09792"/>
    </source>
</evidence>
<evidence type="ECO:0000313" key="4">
    <source>
        <dbReference type="EMBL" id="KIM89627.1"/>
    </source>
</evidence>
<keyword evidence="2" id="KW-1133">Transmembrane helix</keyword>
<feature type="compositionally biased region" description="Basic and acidic residues" evidence="1">
    <location>
        <begin position="11"/>
        <end position="26"/>
    </location>
</feature>
<feature type="domain" description="Ubiquitin 3 binding protein But2 C-terminal" evidence="3">
    <location>
        <begin position="104"/>
        <end position="208"/>
    </location>
</feature>
<protein>
    <recommendedName>
        <fullName evidence="3">Ubiquitin 3 binding protein But2 C-terminal domain-containing protein</fullName>
    </recommendedName>
</protein>
<proteinExistence type="predicted"/>
<dbReference type="Pfam" id="PF09792">
    <property type="entry name" value="But2"/>
    <property type="match status" value="1"/>
</dbReference>
<dbReference type="AlphaFoldDB" id="A0A0C3CIW6"/>
<gene>
    <name evidence="4" type="ORF">PILCRDRAFT_812454</name>
</gene>
<feature type="transmembrane region" description="Helical" evidence="2">
    <location>
        <begin position="43"/>
        <end position="64"/>
    </location>
</feature>
<keyword evidence="2" id="KW-0472">Membrane</keyword>
<reference evidence="4 5" key="1">
    <citation type="submission" date="2014-04" db="EMBL/GenBank/DDBJ databases">
        <authorList>
            <consortium name="DOE Joint Genome Institute"/>
            <person name="Kuo A."/>
            <person name="Tarkka M."/>
            <person name="Buscot F."/>
            <person name="Kohler A."/>
            <person name="Nagy L.G."/>
            <person name="Floudas D."/>
            <person name="Copeland A."/>
            <person name="Barry K.W."/>
            <person name="Cichocki N."/>
            <person name="Veneault-Fourrey C."/>
            <person name="LaButti K."/>
            <person name="Lindquist E.A."/>
            <person name="Lipzen A."/>
            <person name="Lundell T."/>
            <person name="Morin E."/>
            <person name="Murat C."/>
            <person name="Sun H."/>
            <person name="Tunlid A."/>
            <person name="Henrissat B."/>
            <person name="Grigoriev I.V."/>
            <person name="Hibbett D.S."/>
            <person name="Martin F."/>
            <person name="Nordberg H.P."/>
            <person name="Cantor M.N."/>
            <person name="Hua S.X."/>
        </authorList>
    </citation>
    <scope>NUCLEOTIDE SEQUENCE [LARGE SCALE GENOMIC DNA]</scope>
    <source>
        <strain evidence="4 5">F 1598</strain>
    </source>
</reference>
<dbReference type="EMBL" id="KN832974">
    <property type="protein sequence ID" value="KIM89627.1"/>
    <property type="molecule type" value="Genomic_DNA"/>
</dbReference>
<dbReference type="OrthoDB" id="8300214at2759"/>
<keyword evidence="2" id="KW-0812">Transmembrane</keyword>
<reference evidence="5" key="2">
    <citation type="submission" date="2015-01" db="EMBL/GenBank/DDBJ databases">
        <title>Evolutionary Origins and Diversification of the Mycorrhizal Mutualists.</title>
        <authorList>
            <consortium name="DOE Joint Genome Institute"/>
            <consortium name="Mycorrhizal Genomics Consortium"/>
            <person name="Kohler A."/>
            <person name="Kuo A."/>
            <person name="Nagy L.G."/>
            <person name="Floudas D."/>
            <person name="Copeland A."/>
            <person name="Barry K.W."/>
            <person name="Cichocki N."/>
            <person name="Veneault-Fourrey C."/>
            <person name="LaButti K."/>
            <person name="Lindquist E.A."/>
            <person name="Lipzen A."/>
            <person name="Lundell T."/>
            <person name="Morin E."/>
            <person name="Murat C."/>
            <person name="Riley R."/>
            <person name="Ohm R."/>
            <person name="Sun H."/>
            <person name="Tunlid A."/>
            <person name="Henrissat B."/>
            <person name="Grigoriev I.V."/>
            <person name="Hibbett D.S."/>
            <person name="Martin F."/>
        </authorList>
    </citation>
    <scope>NUCLEOTIDE SEQUENCE [LARGE SCALE GENOMIC DNA]</scope>
    <source>
        <strain evidence="5">F 1598</strain>
    </source>
</reference>
<evidence type="ECO:0000313" key="5">
    <source>
        <dbReference type="Proteomes" id="UP000054166"/>
    </source>
</evidence>
<sequence>MASYLRLQAHDPDYSDSEDTIKHPLLPDEGSNPESHATPTLKWANWPIIGLSVIVVVCACILYISSANIPGPRDARGLRKPNQYPGLELVEMLGKKRKGPSVYFPAAIIRANKAVPDQVYTSNSHVVLSDNDSMFYQWHMPSSQFTSCYIDGFVPTPEEGRRVNKTYTSSGSLTTIQVWNVTTLTKRMENFSWNTRPQRIALMGTVAFLPEKERSDQLNYEDGWQLRAPTPRFACGEKATYTIEVACKGCKLEFEQIFSSPALAFDLVQIG</sequence>
<dbReference type="HOGENOM" id="CLU_088659_0_0_1"/>
<evidence type="ECO:0000256" key="1">
    <source>
        <dbReference type="SAM" id="MobiDB-lite"/>
    </source>
</evidence>
<feature type="region of interest" description="Disordered" evidence="1">
    <location>
        <begin position="11"/>
        <end position="37"/>
    </location>
</feature>
<keyword evidence="5" id="KW-1185">Reference proteome</keyword>
<dbReference type="InterPro" id="IPR018620">
    <property type="entry name" value="Ubiquitin3-bd_protein_But2_C"/>
</dbReference>
<evidence type="ECO:0000256" key="2">
    <source>
        <dbReference type="SAM" id="Phobius"/>
    </source>
</evidence>
<dbReference type="Proteomes" id="UP000054166">
    <property type="component" value="Unassembled WGS sequence"/>
</dbReference>